<reference evidence="2" key="2">
    <citation type="submission" date="2023-04" db="EMBL/GenBank/DDBJ databases">
        <authorList>
            <person name="Bruccoleri R.E."/>
            <person name="Oakeley E.J."/>
            <person name="Faust A.-M."/>
            <person name="Dessus-Babus S."/>
            <person name="Altorfer M."/>
            <person name="Burckhardt D."/>
            <person name="Oertli M."/>
            <person name="Naumann U."/>
            <person name="Petersen F."/>
            <person name="Wong J."/>
        </authorList>
    </citation>
    <scope>NUCLEOTIDE SEQUENCE</scope>
    <source>
        <strain evidence="2">GSM-AAB239-AS_SAM_17_03QT</strain>
        <tissue evidence="2">Leaf</tissue>
    </source>
</reference>
<feature type="transmembrane region" description="Helical" evidence="1">
    <location>
        <begin position="34"/>
        <end position="54"/>
    </location>
</feature>
<comment type="caution">
    <text evidence="2">The sequence shown here is derived from an EMBL/GenBank/DDBJ whole genome shotgun (WGS) entry which is preliminary data.</text>
</comment>
<protein>
    <submittedName>
        <fullName evidence="2">Uncharacterized protein</fullName>
    </submittedName>
</protein>
<organism evidence="2 3">
    <name type="scientific">Iris pallida</name>
    <name type="common">Sweet iris</name>
    <dbReference type="NCBI Taxonomy" id="29817"/>
    <lineage>
        <taxon>Eukaryota</taxon>
        <taxon>Viridiplantae</taxon>
        <taxon>Streptophyta</taxon>
        <taxon>Embryophyta</taxon>
        <taxon>Tracheophyta</taxon>
        <taxon>Spermatophyta</taxon>
        <taxon>Magnoliopsida</taxon>
        <taxon>Liliopsida</taxon>
        <taxon>Asparagales</taxon>
        <taxon>Iridaceae</taxon>
        <taxon>Iridoideae</taxon>
        <taxon>Irideae</taxon>
        <taxon>Iris</taxon>
    </lineage>
</organism>
<evidence type="ECO:0000313" key="2">
    <source>
        <dbReference type="EMBL" id="KAJ6805971.1"/>
    </source>
</evidence>
<reference evidence="2" key="1">
    <citation type="journal article" date="2023" name="GigaByte">
        <title>Genome assembly of the bearded iris, Iris pallida Lam.</title>
        <authorList>
            <person name="Bruccoleri R.E."/>
            <person name="Oakeley E.J."/>
            <person name="Faust A.M.E."/>
            <person name="Altorfer M."/>
            <person name="Dessus-Babus S."/>
            <person name="Burckhardt D."/>
            <person name="Oertli M."/>
            <person name="Naumann U."/>
            <person name="Petersen F."/>
            <person name="Wong J."/>
        </authorList>
    </citation>
    <scope>NUCLEOTIDE SEQUENCE</scope>
    <source>
        <strain evidence="2">GSM-AAB239-AS_SAM_17_03QT</strain>
    </source>
</reference>
<keyword evidence="1" id="KW-0812">Transmembrane</keyword>
<sequence length="103" mass="10376">MAEQRVSRPGEVRGCARVGLADAKAGRCGKGRRMAVILAVVVSFVCLILFFSIFGDFAEVDYGGGDRVGDGAAAAVATVAVGLGLGTDVGEGCRRRNAGEGGG</sequence>
<evidence type="ECO:0000313" key="3">
    <source>
        <dbReference type="Proteomes" id="UP001140949"/>
    </source>
</evidence>
<accession>A0AAX6EPY4</accession>
<gene>
    <name evidence="2" type="ORF">M6B38_177360</name>
</gene>
<name>A0AAX6EPY4_IRIPA</name>
<dbReference type="EMBL" id="JANAVB010035019">
    <property type="protein sequence ID" value="KAJ6805971.1"/>
    <property type="molecule type" value="Genomic_DNA"/>
</dbReference>
<keyword evidence="3" id="KW-1185">Reference proteome</keyword>
<proteinExistence type="predicted"/>
<dbReference type="AlphaFoldDB" id="A0AAX6EPY4"/>
<keyword evidence="1" id="KW-1133">Transmembrane helix</keyword>
<dbReference type="Proteomes" id="UP001140949">
    <property type="component" value="Unassembled WGS sequence"/>
</dbReference>
<keyword evidence="1" id="KW-0472">Membrane</keyword>
<evidence type="ECO:0000256" key="1">
    <source>
        <dbReference type="SAM" id="Phobius"/>
    </source>
</evidence>